<name>A0A543GG74_9PSEU</name>
<dbReference type="GO" id="GO:0008410">
    <property type="term" value="F:CoA-transferase activity"/>
    <property type="evidence" value="ECO:0007669"/>
    <property type="project" value="TreeGrafter"/>
</dbReference>
<comment type="caution">
    <text evidence="2">The sequence shown here is derived from an EMBL/GenBank/DDBJ whole genome shotgun (WGS) entry which is preliminary data.</text>
</comment>
<dbReference type="InterPro" id="IPR044855">
    <property type="entry name" value="CoA-Trfase_III_dom3_sf"/>
</dbReference>
<sequence>MTDQRPGVLSGYRVLDCSIAMAGPFAAQRLGDLGADVVKVEPVTGEWQRHAAAGGAGGNRINVSFLSLNRNKRSLAVNLKTDAGRDVLRKLVASADVFLQNYRPGVAARLGVDYESLRAVNPALVYVSISGYGEDGPYAQRPGQDLLLQAMSGAMLSSGRAGEAPRAAGQYLVDAVTASTAFEGVLAALLHRERTGEGQLVTVNMLDAITTLQMQELSVHTVGGLPQTRSDEPHAHVYIRAPYGAFRTADGYVVLAFPPLKTLGEVLGEDSFLDMVDEEHGWTHRDQIFATTARHLETKPSQHWLDAFAAAGIWAGPVYGYADLLQDPQVRHNGTFVTYDHPTEGRVTTPGFPYRFSATPPRIDRGAPLTGEHTREVLGELGLDATEIDRLLADGFVVETA</sequence>
<gene>
    <name evidence="2" type="ORF">FB388_2455</name>
</gene>
<keyword evidence="1 2" id="KW-0808">Transferase</keyword>
<dbReference type="SUPFAM" id="SSF89796">
    <property type="entry name" value="CoA-transferase family III (CaiB/BaiF)"/>
    <property type="match status" value="1"/>
</dbReference>
<dbReference type="PANTHER" id="PTHR48207:SF4">
    <property type="entry name" value="BLL6097 PROTEIN"/>
    <property type="match status" value="1"/>
</dbReference>
<proteinExistence type="predicted"/>
<dbReference type="Gene3D" id="3.30.1540.10">
    <property type="entry name" value="formyl-coa transferase, domain 3"/>
    <property type="match status" value="1"/>
</dbReference>
<evidence type="ECO:0000313" key="2">
    <source>
        <dbReference type="EMBL" id="TQM45063.1"/>
    </source>
</evidence>
<dbReference type="InterPro" id="IPR050483">
    <property type="entry name" value="CoA-transferase_III_domain"/>
</dbReference>
<organism evidence="2 3">
    <name type="scientific">Pseudonocardia cypriaca</name>
    <dbReference type="NCBI Taxonomy" id="882449"/>
    <lineage>
        <taxon>Bacteria</taxon>
        <taxon>Bacillati</taxon>
        <taxon>Actinomycetota</taxon>
        <taxon>Actinomycetes</taxon>
        <taxon>Pseudonocardiales</taxon>
        <taxon>Pseudonocardiaceae</taxon>
        <taxon>Pseudonocardia</taxon>
    </lineage>
</organism>
<accession>A0A543GG74</accession>
<dbReference type="RefSeq" id="WP_211361870.1">
    <property type="nucleotide sequence ID" value="NZ_VFPH01000001.1"/>
</dbReference>
<dbReference type="Pfam" id="PF02515">
    <property type="entry name" value="CoA_transf_3"/>
    <property type="match status" value="1"/>
</dbReference>
<reference evidence="2 3" key="1">
    <citation type="submission" date="2019-06" db="EMBL/GenBank/DDBJ databases">
        <title>Sequencing the genomes of 1000 actinobacteria strains.</title>
        <authorList>
            <person name="Klenk H.-P."/>
        </authorList>
    </citation>
    <scope>NUCLEOTIDE SEQUENCE [LARGE SCALE GENOMIC DNA]</scope>
    <source>
        <strain evidence="2 3">DSM 45511</strain>
    </source>
</reference>
<dbReference type="InterPro" id="IPR003673">
    <property type="entry name" value="CoA-Trfase_fam_III"/>
</dbReference>
<protein>
    <submittedName>
        <fullName evidence="2">Crotonobetainyl-CoA:carnitine CoA-transferase CaiB-like acyl-CoA transferase</fullName>
    </submittedName>
</protein>
<dbReference type="InterPro" id="IPR023606">
    <property type="entry name" value="CoA-Trfase_III_dom_1_sf"/>
</dbReference>
<evidence type="ECO:0000256" key="1">
    <source>
        <dbReference type="ARBA" id="ARBA00022679"/>
    </source>
</evidence>
<dbReference type="Gene3D" id="3.40.50.10540">
    <property type="entry name" value="Crotonobetainyl-coa:carnitine coa-transferase, domain 1"/>
    <property type="match status" value="1"/>
</dbReference>
<keyword evidence="3" id="KW-1185">Reference proteome</keyword>
<dbReference type="Proteomes" id="UP000319818">
    <property type="component" value="Unassembled WGS sequence"/>
</dbReference>
<evidence type="ECO:0000313" key="3">
    <source>
        <dbReference type="Proteomes" id="UP000319818"/>
    </source>
</evidence>
<dbReference type="PANTHER" id="PTHR48207">
    <property type="entry name" value="SUCCINATE--HYDROXYMETHYLGLUTARATE COA-TRANSFERASE"/>
    <property type="match status" value="1"/>
</dbReference>
<dbReference type="EMBL" id="VFPH01000001">
    <property type="protein sequence ID" value="TQM45063.1"/>
    <property type="molecule type" value="Genomic_DNA"/>
</dbReference>
<dbReference type="AlphaFoldDB" id="A0A543GG74"/>